<dbReference type="EMBL" id="HBEF01009431">
    <property type="protein sequence ID" value="CAD8333843.1"/>
    <property type="molecule type" value="Transcribed_RNA"/>
</dbReference>
<reference evidence="1" key="1">
    <citation type="submission" date="2021-01" db="EMBL/GenBank/DDBJ databases">
        <authorList>
            <person name="Corre E."/>
            <person name="Pelletier E."/>
            <person name="Niang G."/>
            <person name="Scheremetjew M."/>
            <person name="Finn R."/>
            <person name="Kale V."/>
            <person name="Holt S."/>
            <person name="Cochrane G."/>
            <person name="Meng A."/>
            <person name="Brown T."/>
            <person name="Cohen L."/>
        </authorList>
    </citation>
    <scope>NUCLEOTIDE SEQUENCE</scope>
    <source>
        <strain evidence="1">CCMP3328</strain>
    </source>
</reference>
<organism evidence="1">
    <name type="scientific">Craspedostauros australis</name>
    <dbReference type="NCBI Taxonomy" id="1486917"/>
    <lineage>
        <taxon>Eukaryota</taxon>
        <taxon>Sar</taxon>
        <taxon>Stramenopiles</taxon>
        <taxon>Ochrophyta</taxon>
        <taxon>Bacillariophyta</taxon>
        <taxon>Bacillariophyceae</taxon>
        <taxon>Bacillariophycidae</taxon>
        <taxon>Naviculales</taxon>
        <taxon>Naviculaceae</taxon>
        <taxon>Craspedostauros</taxon>
    </lineage>
</organism>
<dbReference type="InterPro" id="IPR053159">
    <property type="entry name" value="Hybrid_Histidine_Kinase"/>
</dbReference>
<dbReference type="PANTHER" id="PTHR43642:SF1">
    <property type="entry name" value="HYBRID SIGNAL TRANSDUCTION HISTIDINE KINASE G"/>
    <property type="match status" value="1"/>
</dbReference>
<dbReference type="AlphaFoldDB" id="A0A7R9ZN04"/>
<proteinExistence type="predicted"/>
<evidence type="ECO:0000313" key="1">
    <source>
        <dbReference type="EMBL" id="CAD8333843.1"/>
    </source>
</evidence>
<sequence length="432" mass="48168">MTPYAAPALVSYGIIIQTMNGHDTALRLACLARKLIEATNGTAMIGRTQISSCPCIYSWSRPQEKQFKDLELGYRSSMQVGDVETAFFNWYIHVDLGFMMGNDLSRLVQSHRAIMREAKEYHVLSIQRMIGVQLPVMEGMAGEKPINWVDVRNFGARSGSREAPNDTYFLTAGYAARLRVAVYFQQYDVAGELADRFEKLEVDKATYNVIVPQLLFVGLAAAGCYRSTNKKKHLKRLQQKVQEFKSLVRHRGLNCLHHSLLLTAQLKAVTASPQRKIKDAYDIAIAIAHKAGCMQDVALASELAGETFRRMGVKEVATTYFMEATIQYSQWGCKAKVDDIKKRHTKYLDLRHLAKVEANNTNVGKMTIPMIGFNPRDVSSNDTIGGESGVLTSTSPTMPSFGSVNQAGDMLFPYQQGTCTDQDDDISMLSDD</sequence>
<protein>
    <submittedName>
        <fullName evidence="1">Uncharacterized protein</fullName>
    </submittedName>
</protein>
<gene>
    <name evidence="1" type="ORF">CAUS1442_LOCUS5948</name>
</gene>
<name>A0A7R9ZN04_9STRA</name>
<dbReference type="PANTHER" id="PTHR43642">
    <property type="entry name" value="HYBRID SIGNAL TRANSDUCTION HISTIDINE KINASE G"/>
    <property type="match status" value="1"/>
</dbReference>
<accession>A0A7R9ZN04</accession>